<gene>
    <name evidence="2" type="primary">Contig1861.g2011</name>
    <name evidence="2" type="ORF">STYLEM_15769</name>
</gene>
<dbReference type="EMBL" id="CCKQ01014874">
    <property type="protein sequence ID" value="CDW86671.1"/>
    <property type="molecule type" value="Genomic_DNA"/>
</dbReference>
<dbReference type="InterPro" id="IPR000198">
    <property type="entry name" value="RhoGAP_dom"/>
</dbReference>
<dbReference type="InterPro" id="IPR008936">
    <property type="entry name" value="Rho_GTPase_activation_prot"/>
</dbReference>
<evidence type="ECO:0000259" key="1">
    <source>
        <dbReference type="PROSITE" id="PS50238"/>
    </source>
</evidence>
<accession>A0A078AX74</accession>
<proteinExistence type="predicted"/>
<dbReference type="OrthoDB" id="19923at2759"/>
<reference evidence="2 3" key="1">
    <citation type="submission" date="2014-06" db="EMBL/GenBank/DDBJ databases">
        <authorList>
            <person name="Swart Estienne"/>
        </authorList>
    </citation>
    <scope>NUCLEOTIDE SEQUENCE [LARGE SCALE GENOMIC DNA]</scope>
    <source>
        <strain evidence="2 3">130c</strain>
    </source>
</reference>
<dbReference type="GO" id="GO:0007165">
    <property type="term" value="P:signal transduction"/>
    <property type="evidence" value="ECO:0007669"/>
    <property type="project" value="InterPro"/>
</dbReference>
<dbReference type="InParanoid" id="A0A078AX74"/>
<dbReference type="SUPFAM" id="SSF48350">
    <property type="entry name" value="GTPase activation domain, GAP"/>
    <property type="match status" value="1"/>
</dbReference>
<evidence type="ECO:0000313" key="3">
    <source>
        <dbReference type="Proteomes" id="UP000039865"/>
    </source>
</evidence>
<organism evidence="2 3">
    <name type="scientific">Stylonychia lemnae</name>
    <name type="common">Ciliate</name>
    <dbReference type="NCBI Taxonomy" id="5949"/>
    <lineage>
        <taxon>Eukaryota</taxon>
        <taxon>Sar</taxon>
        <taxon>Alveolata</taxon>
        <taxon>Ciliophora</taxon>
        <taxon>Intramacronucleata</taxon>
        <taxon>Spirotrichea</taxon>
        <taxon>Stichotrichia</taxon>
        <taxon>Sporadotrichida</taxon>
        <taxon>Oxytrichidae</taxon>
        <taxon>Stylonychinae</taxon>
        <taxon>Stylonychia</taxon>
    </lineage>
</organism>
<dbReference type="Proteomes" id="UP000039865">
    <property type="component" value="Unassembled WGS sequence"/>
</dbReference>
<sequence length="480" mass="57217">MEHSTKDLSIINEVESGLEDHSKMANLREVSMRVNFTDISATQSYVNNEMMNKQTKFLRSQKKLMSRRLLKHTHGYLRKKYCLILVYLNEYHFNIKDKTEMVFTITLALYLCQRLILIRGLYDEICKRNHDQNTKFQQFVSKLMKDEKDISIAARFLKQLPLQILDTYQRELKQQQTYEVDLFNYTESILSTQISQSIKYEDPNFFRKSASVLNINNYDDDQIQRGICLTHDIIGKHLRAFYRKTNSDIPEVLVYISQYFLDKKQKLMNSKILQKLDDQENAELDFLETQVTLGNYQYILTVSDSKIVMGYLKCILKCMEEPLCCYQNFQIFKKICENHNCTNRADDIVNQLKDLLHKQDKLYQETWKAILKILYELSKTCLYTKKQISQMFSDLLFKPPEFWSQDMITWRLFQELLSFMIQKCESIFNYEDNVYNTIVVEDVSIKTDKIVENYSLWDPDTQDKYQKSSIKLTNLYQSNQ</sequence>
<name>A0A078AX74_STYLE</name>
<dbReference type="Gene3D" id="1.10.555.10">
    <property type="entry name" value="Rho GTPase activation protein"/>
    <property type="match status" value="1"/>
</dbReference>
<dbReference type="AlphaFoldDB" id="A0A078AX74"/>
<keyword evidence="3" id="KW-1185">Reference proteome</keyword>
<feature type="domain" description="Rho-GAP" evidence="1">
    <location>
        <begin position="236"/>
        <end position="428"/>
    </location>
</feature>
<protein>
    <submittedName>
        <fullName evidence="2">Rho gtpase-activating protein 1</fullName>
    </submittedName>
</protein>
<dbReference type="PROSITE" id="PS50238">
    <property type="entry name" value="RHOGAP"/>
    <property type="match status" value="1"/>
</dbReference>
<evidence type="ECO:0000313" key="2">
    <source>
        <dbReference type="EMBL" id="CDW86671.1"/>
    </source>
</evidence>